<comment type="caution">
    <text evidence="6">The sequence shown here is derived from an EMBL/GenBank/DDBJ whole genome shotgun (WGS) entry which is preliminary data.</text>
</comment>
<evidence type="ECO:0000256" key="2">
    <source>
        <dbReference type="ARBA" id="ARBA00005866"/>
    </source>
</evidence>
<proteinExistence type="inferred from homology"/>
<dbReference type="GO" id="GO:0005975">
    <property type="term" value="P:carbohydrate metabolic process"/>
    <property type="evidence" value="ECO:0007669"/>
    <property type="project" value="InterPro"/>
</dbReference>
<dbReference type="GO" id="GO:0005737">
    <property type="term" value="C:cytoplasm"/>
    <property type="evidence" value="ECO:0007669"/>
    <property type="project" value="TreeGrafter"/>
</dbReference>
<dbReference type="Proteomes" id="UP000248259">
    <property type="component" value="Unassembled WGS sequence"/>
</dbReference>
<keyword evidence="3 4" id="KW-0413">Isomerase</keyword>
<dbReference type="AlphaFoldDB" id="A0A323UUJ9"/>
<dbReference type="GO" id="GO:0030246">
    <property type="term" value="F:carbohydrate binding"/>
    <property type="evidence" value="ECO:0007669"/>
    <property type="project" value="UniProtKB-UniRule"/>
</dbReference>
<evidence type="ECO:0000256" key="4">
    <source>
        <dbReference type="PIRNR" id="PIRNR016020"/>
    </source>
</evidence>
<dbReference type="Gene3D" id="2.70.98.10">
    <property type="match status" value="1"/>
</dbReference>
<dbReference type="SUPFAM" id="SSF74650">
    <property type="entry name" value="Galactose mutarotase-like"/>
    <property type="match status" value="1"/>
</dbReference>
<comment type="similarity">
    <text evidence="2 4">Belongs to the glucose-6-phosphate 1-epimerase family.</text>
</comment>
<gene>
    <name evidence="6" type="ORF">DNK49_13825</name>
</gene>
<dbReference type="PANTHER" id="PTHR11122">
    <property type="entry name" value="APOSPORY-ASSOCIATED PROTEIN C-RELATED"/>
    <property type="match status" value="1"/>
</dbReference>
<dbReference type="PIRSF" id="PIRSF016020">
    <property type="entry name" value="PHexose_mutarotase"/>
    <property type="match status" value="1"/>
</dbReference>
<dbReference type="CDD" id="cd09020">
    <property type="entry name" value="D-hex-6-P-epi_like"/>
    <property type="match status" value="1"/>
</dbReference>
<dbReference type="InterPro" id="IPR025532">
    <property type="entry name" value="G6P_1-epimerase"/>
</dbReference>
<dbReference type="InterPro" id="IPR008183">
    <property type="entry name" value="Aldose_1/G6P_1-epimerase"/>
</dbReference>
<dbReference type="Pfam" id="PF01263">
    <property type="entry name" value="Aldose_epim"/>
    <property type="match status" value="1"/>
</dbReference>
<dbReference type="RefSeq" id="WP_110525525.1">
    <property type="nucleotide sequence ID" value="NZ_QKOE01000009.1"/>
</dbReference>
<dbReference type="EC" id="5.1.3.15" evidence="4"/>
<reference evidence="6 7" key="1">
    <citation type="submission" date="2018-06" db="EMBL/GenBank/DDBJ databases">
        <title>Azoarcus communis strain SWub3 genome.</title>
        <authorList>
            <person name="Zorraquino Salvo V."/>
            <person name="Toubiana D."/>
            <person name="Blumwald E."/>
        </authorList>
    </citation>
    <scope>NUCLEOTIDE SEQUENCE [LARGE SCALE GENOMIC DNA]</scope>
    <source>
        <strain evidence="6 7">SWub3</strain>
    </source>
</reference>
<keyword evidence="7" id="KW-1185">Reference proteome</keyword>
<comment type="catalytic activity">
    <reaction evidence="1">
        <text>alpha-D-glucose 6-phosphate = beta-D-glucose 6-phosphate</text>
        <dbReference type="Rhea" id="RHEA:16249"/>
        <dbReference type="ChEBI" id="CHEBI:58225"/>
        <dbReference type="ChEBI" id="CHEBI:58247"/>
        <dbReference type="EC" id="5.1.3.15"/>
    </reaction>
</comment>
<dbReference type="GO" id="GO:0047938">
    <property type="term" value="F:glucose-6-phosphate 1-epimerase activity"/>
    <property type="evidence" value="ECO:0007669"/>
    <property type="project" value="UniProtKB-UniRule"/>
</dbReference>
<dbReference type="EMBL" id="QKOE01000009">
    <property type="protein sequence ID" value="PZA16087.1"/>
    <property type="molecule type" value="Genomic_DNA"/>
</dbReference>
<protein>
    <recommendedName>
        <fullName evidence="4">Putative glucose-6-phosphate 1-epimerase</fullName>
        <ecNumber evidence="4">5.1.3.15</ecNumber>
    </recommendedName>
</protein>
<dbReference type="InterPro" id="IPR011013">
    <property type="entry name" value="Gal_mutarotase_sf_dom"/>
</dbReference>
<evidence type="ECO:0000313" key="7">
    <source>
        <dbReference type="Proteomes" id="UP000248259"/>
    </source>
</evidence>
<feature type="active site" evidence="5">
    <location>
        <position position="256"/>
    </location>
</feature>
<evidence type="ECO:0000256" key="3">
    <source>
        <dbReference type="ARBA" id="ARBA00023235"/>
    </source>
</evidence>
<dbReference type="PANTHER" id="PTHR11122:SF13">
    <property type="entry name" value="GLUCOSE-6-PHOSPHATE 1-EPIMERASE"/>
    <property type="match status" value="1"/>
</dbReference>
<evidence type="ECO:0000256" key="5">
    <source>
        <dbReference type="PIRSR" id="PIRSR016020-1"/>
    </source>
</evidence>
<dbReference type="OrthoDB" id="9790727at2"/>
<sequence length="281" mass="31341">MAHGIESIDFNGLPALRLQAGGASAIVSLFGGQVLSWTPRGGKEWLYLSETAKFDRSTPIRGGVPVCFPQFADLGKLPKHGFVRTVDWMLADRRVDKDFALIQLRLEDSAETRALWNHPFGIELTISIEDNRLDLEFEVDNRGTDVLSFTGALHTYLRVREAEEARLEGLYGFTYRDSANGNAIKRETGDALMVDAEVDRVYRQVNRPLLLRDGSRTLGINTEGFPDVVVWNPWETRCAALADMPDNGFRRMLCVEAAAADTPITVAAGEQWWGRQTLIAL</sequence>
<evidence type="ECO:0000256" key="1">
    <source>
        <dbReference type="ARBA" id="ARBA00001096"/>
    </source>
</evidence>
<accession>A0A323UUJ9</accession>
<dbReference type="InterPro" id="IPR014718">
    <property type="entry name" value="GH-type_carb-bd"/>
</dbReference>
<feature type="active site" evidence="5">
    <location>
        <position position="154"/>
    </location>
</feature>
<organism evidence="6 7">
    <name type="scientific">Parazoarcus communis SWub3 = DSM 12120</name>
    <dbReference type="NCBI Taxonomy" id="1121029"/>
    <lineage>
        <taxon>Bacteria</taxon>
        <taxon>Pseudomonadati</taxon>
        <taxon>Pseudomonadota</taxon>
        <taxon>Betaproteobacteria</taxon>
        <taxon>Rhodocyclales</taxon>
        <taxon>Zoogloeaceae</taxon>
        <taxon>Parazoarcus</taxon>
    </lineage>
</organism>
<name>A0A323UUJ9_9RHOO</name>
<evidence type="ECO:0000313" key="6">
    <source>
        <dbReference type="EMBL" id="PZA16087.1"/>
    </source>
</evidence>